<dbReference type="EMBL" id="LTDF01000165">
    <property type="protein sequence ID" value="KXT42618.1"/>
    <property type="molecule type" value="Genomic_DNA"/>
</dbReference>
<accession>A0A139KTS6</accession>
<dbReference type="InterPro" id="IPR006710">
    <property type="entry name" value="Glyco_hydro_43"/>
</dbReference>
<reference evidence="6 7" key="1">
    <citation type="submission" date="2016-02" db="EMBL/GenBank/DDBJ databases">
        <authorList>
            <person name="Wen L."/>
            <person name="He K."/>
            <person name="Yang H."/>
        </authorList>
    </citation>
    <scope>NUCLEOTIDE SEQUENCE [LARGE SCALE GENOMIC DNA]</scope>
    <source>
        <strain evidence="6 7">KLE1704</strain>
    </source>
</reference>
<dbReference type="PANTHER" id="PTHR42812">
    <property type="entry name" value="BETA-XYLOSIDASE"/>
    <property type="match status" value="1"/>
</dbReference>
<protein>
    <submittedName>
        <fullName evidence="6">F5/8 type C domain protein</fullName>
    </submittedName>
</protein>
<dbReference type="InterPro" id="IPR051795">
    <property type="entry name" value="Glycosyl_Hydrlase_43"/>
</dbReference>
<evidence type="ECO:0000313" key="6">
    <source>
        <dbReference type="EMBL" id="KXT42618.1"/>
    </source>
</evidence>
<dbReference type="Pfam" id="PF04616">
    <property type="entry name" value="Glyco_hydro_43"/>
    <property type="match status" value="1"/>
</dbReference>
<evidence type="ECO:0000313" key="7">
    <source>
        <dbReference type="Proteomes" id="UP000070319"/>
    </source>
</evidence>
<organism evidence="6">
    <name type="scientific">Bacteroides intestinalis</name>
    <dbReference type="NCBI Taxonomy" id="329854"/>
    <lineage>
        <taxon>Bacteria</taxon>
        <taxon>Pseudomonadati</taxon>
        <taxon>Bacteroidota</taxon>
        <taxon>Bacteroidia</taxon>
        <taxon>Bacteroidales</taxon>
        <taxon>Bacteroidaceae</taxon>
        <taxon>Bacteroides</taxon>
    </lineage>
</organism>
<dbReference type="Gene3D" id="2.60.120.260">
    <property type="entry name" value="Galactose-binding domain-like"/>
    <property type="match status" value="1"/>
</dbReference>
<dbReference type="Pfam" id="PF00754">
    <property type="entry name" value="F5_F8_type_C"/>
    <property type="match status" value="1"/>
</dbReference>
<keyword evidence="3 4" id="KW-0326">Glycosidase</keyword>
<evidence type="ECO:0000259" key="5">
    <source>
        <dbReference type="PROSITE" id="PS50022"/>
    </source>
</evidence>
<dbReference type="InterPro" id="IPR008979">
    <property type="entry name" value="Galactose-bd-like_sf"/>
</dbReference>
<feature type="domain" description="F5/8 type C" evidence="5">
    <location>
        <begin position="299"/>
        <end position="447"/>
    </location>
</feature>
<evidence type="ECO:0000256" key="2">
    <source>
        <dbReference type="ARBA" id="ARBA00022801"/>
    </source>
</evidence>
<dbReference type="PROSITE" id="PS50022">
    <property type="entry name" value="FA58C_3"/>
    <property type="match status" value="1"/>
</dbReference>
<dbReference type="InterPro" id="IPR023296">
    <property type="entry name" value="Glyco_hydro_beta-prop_sf"/>
</dbReference>
<dbReference type="Gene3D" id="2.115.10.20">
    <property type="entry name" value="Glycosyl hydrolase domain, family 43"/>
    <property type="match status" value="1"/>
</dbReference>
<gene>
    <name evidence="6" type="ORF">HMPREF2531_04687</name>
</gene>
<comment type="caution">
    <text evidence="6">The sequence shown here is derived from an EMBL/GenBank/DDBJ whole genome shotgun (WGS) entry which is preliminary data.</text>
</comment>
<proteinExistence type="inferred from homology"/>
<evidence type="ECO:0000256" key="1">
    <source>
        <dbReference type="ARBA" id="ARBA00009865"/>
    </source>
</evidence>
<evidence type="ECO:0000256" key="3">
    <source>
        <dbReference type="ARBA" id="ARBA00023295"/>
    </source>
</evidence>
<sequence length="537" mass="62012">MNLNYRFMIDGNSRREAADPVIEYFKGRYYLFASKSGGYWSSPDLCHWNYIRCRTITNIENYAPTAMVYDDELYFFTKGDVRIFKTNNPEVDNWEQVEVDPNAQGGTDVSWFKDDDGKVYLYWGCSNSKPIMGVEVDPKNKFKSIGERKPLIMHRPAEFGWEVEGDNNETGRTGWNEGPCVIKWKGKYYLQYATPGTQFRTYSDAVYISDHPLGPFECVDASPFSFKPGGFIAGAGHGHTFKDKYGNYWHVATMKISRRQNFERRLGLFPVYFGDDDRMYTHTVWTDYPYAIPTEKVDFSKDNCSLGWNVLSHGKKVTASSELPQYEASCANDEQVESWWAASSGKPGEWWEVDLGKTMEVRAIQVNLADHNFMLLGPDTYCYRYKIEYSSDGAEWQMLVDYTANQEDRPHDLIVLDKPVQTRFIRITNTKAVPGNFSLYDFRVFGNASSALPQKASGLKVQRDSKDKRIYRLTWNADKNATGYIVRWGIDKEHMNYSKMVYTNSFEGRLFRTDMEYQFSIDAFNESGVTLSDKVVE</sequence>
<dbReference type="AlphaFoldDB" id="A0A139KTS6"/>
<dbReference type="PATRIC" id="fig|329854.7.peg.4758"/>
<dbReference type="PANTHER" id="PTHR42812:SF12">
    <property type="entry name" value="BETA-XYLOSIDASE-RELATED"/>
    <property type="match status" value="1"/>
</dbReference>
<dbReference type="CDD" id="cd08982">
    <property type="entry name" value="GH43-like"/>
    <property type="match status" value="1"/>
</dbReference>
<keyword evidence="2 4" id="KW-0378">Hydrolase</keyword>
<dbReference type="GO" id="GO:0005975">
    <property type="term" value="P:carbohydrate metabolic process"/>
    <property type="evidence" value="ECO:0007669"/>
    <property type="project" value="InterPro"/>
</dbReference>
<evidence type="ECO:0000256" key="4">
    <source>
        <dbReference type="RuleBase" id="RU361187"/>
    </source>
</evidence>
<dbReference type="SUPFAM" id="SSF75005">
    <property type="entry name" value="Arabinanase/levansucrase/invertase"/>
    <property type="match status" value="1"/>
</dbReference>
<dbReference type="Proteomes" id="UP000070319">
    <property type="component" value="Unassembled WGS sequence"/>
</dbReference>
<dbReference type="SUPFAM" id="SSF49785">
    <property type="entry name" value="Galactose-binding domain-like"/>
    <property type="match status" value="1"/>
</dbReference>
<comment type="similarity">
    <text evidence="1 4">Belongs to the glycosyl hydrolase 43 family.</text>
</comment>
<name>A0A139KTS6_9BACE</name>
<dbReference type="InterPro" id="IPR000421">
    <property type="entry name" value="FA58C"/>
</dbReference>
<dbReference type="GO" id="GO:0004553">
    <property type="term" value="F:hydrolase activity, hydrolyzing O-glycosyl compounds"/>
    <property type="evidence" value="ECO:0007669"/>
    <property type="project" value="InterPro"/>
</dbReference>